<proteinExistence type="predicted"/>
<sequence>MSGVESSGRRGGGEDPDVKALWVAVNGLDQRFIDFAQEMRQTLAQIVAGPVVNPPAQPDREQDVARE</sequence>
<dbReference type="EMBL" id="KE343506">
    <property type="protein sequence ID" value="EXB31394.1"/>
    <property type="molecule type" value="Genomic_DNA"/>
</dbReference>
<protein>
    <submittedName>
        <fullName evidence="1">Uncharacterized protein</fullName>
    </submittedName>
</protein>
<dbReference type="AlphaFoldDB" id="W9QEY3"/>
<keyword evidence="2" id="KW-1185">Reference proteome</keyword>
<evidence type="ECO:0000313" key="2">
    <source>
        <dbReference type="Proteomes" id="UP000030645"/>
    </source>
</evidence>
<dbReference type="Proteomes" id="UP000030645">
    <property type="component" value="Unassembled WGS sequence"/>
</dbReference>
<reference evidence="2" key="1">
    <citation type="submission" date="2013-01" db="EMBL/GenBank/DDBJ databases">
        <title>Draft Genome Sequence of a Mulberry Tree, Morus notabilis C.K. Schneid.</title>
        <authorList>
            <person name="He N."/>
            <person name="Zhao S."/>
        </authorList>
    </citation>
    <scope>NUCLEOTIDE SEQUENCE</scope>
</reference>
<organism evidence="1 2">
    <name type="scientific">Morus notabilis</name>
    <dbReference type="NCBI Taxonomy" id="981085"/>
    <lineage>
        <taxon>Eukaryota</taxon>
        <taxon>Viridiplantae</taxon>
        <taxon>Streptophyta</taxon>
        <taxon>Embryophyta</taxon>
        <taxon>Tracheophyta</taxon>
        <taxon>Spermatophyta</taxon>
        <taxon>Magnoliopsida</taxon>
        <taxon>eudicotyledons</taxon>
        <taxon>Gunneridae</taxon>
        <taxon>Pentapetalae</taxon>
        <taxon>rosids</taxon>
        <taxon>fabids</taxon>
        <taxon>Rosales</taxon>
        <taxon>Moraceae</taxon>
        <taxon>Moreae</taxon>
        <taxon>Morus</taxon>
    </lineage>
</organism>
<accession>W9QEY3</accession>
<name>W9QEY3_9ROSA</name>
<evidence type="ECO:0000313" key="1">
    <source>
        <dbReference type="EMBL" id="EXB31394.1"/>
    </source>
</evidence>
<gene>
    <name evidence="1" type="ORF">L484_014821</name>
</gene>